<reference evidence="5 6" key="1">
    <citation type="submission" date="2019-03" db="EMBL/GenBank/DDBJ databases">
        <title>Genomic analyses of the natural microbiome of Caenorhabditis elegans.</title>
        <authorList>
            <person name="Samuel B."/>
        </authorList>
    </citation>
    <scope>NUCLEOTIDE SEQUENCE [LARGE SCALE GENOMIC DNA]</scope>
    <source>
        <strain evidence="5 6">JUb18</strain>
    </source>
</reference>
<organism evidence="5 6">
    <name type="scientific">Leucobacter luti</name>
    <dbReference type="NCBI Taxonomy" id="340320"/>
    <lineage>
        <taxon>Bacteria</taxon>
        <taxon>Bacillati</taxon>
        <taxon>Actinomycetota</taxon>
        <taxon>Actinomycetes</taxon>
        <taxon>Micrococcales</taxon>
        <taxon>Microbacteriaceae</taxon>
        <taxon>Leucobacter</taxon>
    </lineage>
</organism>
<proteinExistence type="predicted"/>
<dbReference type="Proteomes" id="UP000295601">
    <property type="component" value="Unassembled WGS sequence"/>
</dbReference>
<sequence length="216" mass="23257">MRVKLTKVGHRFGDGPWLFRDLNLVLHPGHTYALTGPSGSGKSSLLSLIAGWSAPFTGTIERSTQGRISWVFQNPHGIPRRSALEHVMLPFLARGHSLVVARREAGVLLDRFALGSTADREFRALSGGEAQRLMLACGLAARPQLLLIDEPTAQLDMATGAEVNKAIAELVEPGSVVVVATHDEYTREACTDQIDLRLYHPSFSASPNSAPPTAGV</sequence>
<evidence type="ECO:0000256" key="1">
    <source>
        <dbReference type="ARBA" id="ARBA00022448"/>
    </source>
</evidence>
<dbReference type="Pfam" id="PF00005">
    <property type="entry name" value="ABC_tran"/>
    <property type="match status" value="1"/>
</dbReference>
<keyword evidence="2" id="KW-0547">Nucleotide-binding</keyword>
<dbReference type="SUPFAM" id="SSF52540">
    <property type="entry name" value="P-loop containing nucleoside triphosphate hydrolases"/>
    <property type="match status" value="1"/>
</dbReference>
<evidence type="ECO:0000313" key="6">
    <source>
        <dbReference type="Proteomes" id="UP000295601"/>
    </source>
</evidence>
<accession>A0A4R6RZ28</accession>
<dbReference type="InterPro" id="IPR017871">
    <property type="entry name" value="ABC_transporter-like_CS"/>
</dbReference>
<feature type="domain" description="ABC transporter" evidence="4">
    <location>
        <begin position="3"/>
        <end position="216"/>
    </location>
</feature>
<dbReference type="GO" id="GO:0016887">
    <property type="term" value="F:ATP hydrolysis activity"/>
    <property type="evidence" value="ECO:0007669"/>
    <property type="project" value="InterPro"/>
</dbReference>
<keyword evidence="3 5" id="KW-0067">ATP-binding</keyword>
<dbReference type="PROSITE" id="PS50893">
    <property type="entry name" value="ABC_TRANSPORTER_2"/>
    <property type="match status" value="1"/>
</dbReference>
<protein>
    <submittedName>
        <fullName evidence="5">Putative ABC transport system ATP-binding protein/lipoprotein-releasing system ATP-binding protein</fullName>
    </submittedName>
</protein>
<evidence type="ECO:0000256" key="3">
    <source>
        <dbReference type="ARBA" id="ARBA00022840"/>
    </source>
</evidence>
<dbReference type="PROSITE" id="PS00211">
    <property type="entry name" value="ABC_TRANSPORTER_1"/>
    <property type="match status" value="1"/>
</dbReference>
<dbReference type="InterPro" id="IPR050166">
    <property type="entry name" value="ABC_transporter_ATP-bind"/>
</dbReference>
<dbReference type="Gene3D" id="3.40.50.300">
    <property type="entry name" value="P-loop containing nucleotide triphosphate hydrolases"/>
    <property type="match status" value="1"/>
</dbReference>
<dbReference type="InterPro" id="IPR027417">
    <property type="entry name" value="P-loop_NTPase"/>
</dbReference>
<dbReference type="PANTHER" id="PTHR42788:SF19">
    <property type="entry name" value="ALIPHATIC SULFONATES IMPORT ATP-BINDING PROTEIN SSUB 2"/>
    <property type="match status" value="1"/>
</dbReference>
<dbReference type="InterPro" id="IPR003593">
    <property type="entry name" value="AAA+_ATPase"/>
</dbReference>
<keyword evidence="6" id="KW-1185">Reference proteome</keyword>
<evidence type="ECO:0000259" key="4">
    <source>
        <dbReference type="PROSITE" id="PS50893"/>
    </source>
</evidence>
<dbReference type="InterPro" id="IPR003439">
    <property type="entry name" value="ABC_transporter-like_ATP-bd"/>
</dbReference>
<dbReference type="SMART" id="SM00382">
    <property type="entry name" value="AAA"/>
    <property type="match status" value="1"/>
</dbReference>
<dbReference type="RefSeq" id="WP_133616637.1">
    <property type="nucleotide sequence ID" value="NZ_SNYA01000004.1"/>
</dbReference>
<keyword evidence="5" id="KW-0449">Lipoprotein</keyword>
<name>A0A4R6RZ28_9MICO</name>
<dbReference type="GO" id="GO:0005524">
    <property type="term" value="F:ATP binding"/>
    <property type="evidence" value="ECO:0007669"/>
    <property type="project" value="UniProtKB-KW"/>
</dbReference>
<evidence type="ECO:0000256" key="2">
    <source>
        <dbReference type="ARBA" id="ARBA00022741"/>
    </source>
</evidence>
<keyword evidence="1" id="KW-0813">Transport</keyword>
<evidence type="ECO:0000313" key="5">
    <source>
        <dbReference type="EMBL" id="TDP92411.1"/>
    </source>
</evidence>
<comment type="caution">
    <text evidence="5">The sequence shown here is derived from an EMBL/GenBank/DDBJ whole genome shotgun (WGS) entry which is preliminary data.</text>
</comment>
<dbReference type="OrthoDB" id="4425833at2"/>
<gene>
    <name evidence="5" type="ORF">EDF62_1618</name>
</gene>
<dbReference type="PANTHER" id="PTHR42788">
    <property type="entry name" value="TAURINE IMPORT ATP-BINDING PROTEIN-RELATED"/>
    <property type="match status" value="1"/>
</dbReference>
<dbReference type="EMBL" id="SNYA01000004">
    <property type="protein sequence ID" value="TDP92411.1"/>
    <property type="molecule type" value="Genomic_DNA"/>
</dbReference>
<dbReference type="AlphaFoldDB" id="A0A4R6RZ28"/>